<name>A0AAU9EI99_9BACT</name>
<dbReference type="PROSITE" id="PS00675">
    <property type="entry name" value="SIGMA54_INTERACT_1"/>
    <property type="match status" value="1"/>
</dbReference>
<dbReference type="InterPro" id="IPR003593">
    <property type="entry name" value="AAA+_ATPase"/>
</dbReference>
<dbReference type="PROSITE" id="PS00688">
    <property type="entry name" value="SIGMA54_INTERACT_3"/>
    <property type="match status" value="1"/>
</dbReference>
<dbReference type="InterPro" id="IPR058031">
    <property type="entry name" value="AAA_lid_NorR"/>
</dbReference>
<sequence>MAGELAGLLSGEAGSALPQVRERAHTTQAPRGLDPAGRRAVEELARHLVETALALSGRSVEAVQVGETLRREVHKRLMARPELERAVAARLEAALPRLLNLEHLVELAGRGISASPAATALDREELVAGPSPAFRRVLKELSLVAESDFPVLLVGESGTGKELLARRLHRLSPRCDGPMVTVNCAAMPPNLLESELFGHEKGAFTGAEAARPGYFRQAKGGTLFLDEIGEAPPELQVRLLRVLESRRVSPVGGGGEVPVDFRLVTATHRDLAQAAAQGEFNQALLYRLQVVPLYLPPLRERPEDLDLLLDHFLAQAGMLAKKTRRLAPNTRERLKLYSWPGNVRELRHMLQRLVVLSPEFEIGPELLPPEITGGGDESAWHRALAEVEGVPAVRLDDLAGFLAAHQGREVANQDLRSELECSDSTAKNLLAALTRHGLVTASGSRGGRRYRVGSPG</sequence>
<dbReference type="SMART" id="SM00382">
    <property type="entry name" value="AAA"/>
    <property type="match status" value="1"/>
</dbReference>
<evidence type="ECO:0000256" key="4">
    <source>
        <dbReference type="ARBA" id="ARBA00023163"/>
    </source>
</evidence>
<dbReference type="Gene3D" id="3.40.50.300">
    <property type="entry name" value="P-loop containing nucleotide triphosphate hydrolases"/>
    <property type="match status" value="1"/>
</dbReference>
<feature type="domain" description="Sigma-54 factor interaction" evidence="5">
    <location>
        <begin position="127"/>
        <end position="355"/>
    </location>
</feature>
<evidence type="ECO:0000256" key="3">
    <source>
        <dbReference type="ARBA" id="ARBA00023015"/>
    </source>
</evidence>
<evidence type="ECO:0000313" key="6">
    <source>
        <dbReference type="EMBL" id="BEQ14314.1"/>
    </source>
</evidence>
<dbReference type="InterPro" id="IPR036388">
    <property type="entry name" value="WH-like_DNA-bd_sf"/>
</dbReference>
<dbReference type="InterPro" id="IPR002078">
    <property type="entry name" value="Sigma_54_int"/>
</dbReference>
<dbReference type="PANTHER" id="PTHR32071">
    <property type="entry name" value="TRANSCRIPTIONAL REGULATORY PROTEIN"/>
    <property type="match status" value="1"/>
</dbReference>
<protein>
    <recommendedName>
        <fullName evidence="5">Sigma-54 factor interaction domain-containing protein</fullName>
    </recommendedName>
</protein>
<keyword evidence="7" id="KW-1185">Reference proteome</keyword>
<dbReference type="EMBL" id="AP028679">
    <property type="protein sequence ID" value="BEQ14314.1"/>
    <property type="molecule type" value="Genomic_DNA"/>
</dbReference>
<evidence type="ECO:0000256" key="1">
    <source>
        <dbReference type="ARBA" id="ARBA00022741"/>
    </source>
</evidence>
<keyword evidence="4" id="KW-0804">Transcription</keyword>
<evidence type="ECO:0000259" key="5">
    <source>
        <dbReference type="PROSITE" id="PS50045"/>
    </source>
</evidence>
<keyword evidence="3" id="KW-0805">Transcription regulation</keyword>
<dbReference type="KEGG" id="dmp:FAK_13800"/>
<evidence type="ECO:0000313" key="7">
    <source>
        <dbReference type="Proteomes" id="UP001366166"/>
    </source>
</evidence>
<proteinExistence type="predicted"/>
<dbReference type="InterPro" id="IPR027417">
    <property type="entry name" value="P-loop_NTPase"/>
</dbReference>
<gene>
    <name evidence="6" type="ORF">FAK_13800</name>
</gene>
<dbReference type="GO" id="GO:0005524">
    <property type="term" value="F:ATP binding"/>
    <property type="evidence" value="ECO:0007669"/>
    <property type="project" value="UniProtKB-KW"/>
</dbReference>
<keyword evidence="1" id="KW-0547">Nucleotide-binding</keyword>
<dbReference type="SUPFAM" id="SSF52540">
    <property type="entry name" value="P-loop containing nucleoside triphosphate hydrolases"/>
    <property type="match status" value="1"/>
</dbReference>
<dbReference type="PROSITE" id="PS50045">
    <property type="entry name" value="SIGMA54_INTERACT_4"/>
    <property type="match status" value="1"/>
</dbReference>
<dbReference type="AlphaFoldDB" id="A0AAU9EI99"/>
<dbReference type="CDD" id="cd00009">
    <property type="entry name" value="AAA"/>
    <property type="match status" value="1"/>
</dbReference>
<organism evidence="6 7">
    <name type="scientific">Desulfoferula mesophila</name>
    <dbReference type="NCBI Taxonomy" id="3058419"/>
    <lineage>
        <taxon>Bacteria</taxon>
        <taxon>Pseudomonadati</taxon>
        <taxon>Thermodesulfobacteriota</taxon>
        <taxon>Desulfarculia</taxon>
        <taxon>Desulfarculales</taxon>
        <taxon>Desulfarculaceae</taxon>
        <taxon>Desulfoferula</taxon>
    </lineage>
</organism>
<dbReference type="Gene3D" id="1.10.8.60">
    <property type="match status" value="1"/>
</dbReference>
<evidence type="ECO:0000256" key="2">
    <source>
        <dbReference type="ARBA" id="ARBA00022840"/>
    </source>
</evidence>
<dbReference type="Proteomes" id="UP001366166">
    <property type="component" value="Chromosome"/>
</dbReference>
<dbReference type="Pfam" id="PF00158">
    <property type="entry name" value="Sigma54_activat"/>
    <property type="match status" value="1"/>
</dbReference>
<dbReference type="InterPro" id="IPR025662">
    <property type="entry name" value="Sigma_54_int_dom_ATP-bd_1"/>
</dbReference>
<dbReference type="InterPro" id="IPR025944">
    <property type="entry name" value="Sigma_54_int_dom_CS"/>
</dbReference>
<dbReference type="Gene3D" id="1.10.10.10">
    <property type="entry name" value="Winged helix-like DNA-binding domain superfamily/Winged helix DNA-binding domain"/>
    <property type="match status" value="1"/>
</dbReference>
<dbReference type="Pfam" id="PF25601">
    <property type="entry name" value="AAA_lid_14"/>
    <property type="match status" value="1"/>
</dbReference>
<accession>A0AAU9EI99</accession>
<dbReference type="FunFam" id="3.40.50.300:FF:000006">
    <property type="entry name" value="DNA-binding transcriptional regulator NtrC"/>
    <property type="match status" value="1"/>
</dbReference>
<keyword evidence="2" id="KW-0067">ATP-binding</keyword>
<reference evidence="7" key="1">
    <citation type="journal article" date="2023" name="Arch. Microbiol.">
        <title>Desulfoferula mesophilus gen. nov. sp. nov., a mesophilic sulfate-reducing bacterium isolated from a brackish lake sediment.</title>
        <authorList>
            <person name="Watanabe T."/>
            <person name="Yabe T."/>
            <person name="Tsuji J.M."/>
            <person name="Fukui M."/>
        </authorList>
    </citation>
    <scope>NUCLEOTIDE SEQUENCE [LARGE SCALE GENOMIC DNA]</scope>
    <source>
        <strain evidence="7">12FAK</strain>
    </source>
</reference>
<dbReference type="GO" id="GO:0006355">
    <property type="term" value="P:regulation of DNA-templated transcription"/>
    <property type="evidence" value="ECO:0007669"/>
    <property type="project" value="InterPro"/>
</dbReference>